<protein>
    <submittedName>
        <fullName evidence="2">Uncharacterized protein</fullName>
    </submittedName>
</protein>
<sequence length="187" mass="20679">MSLWAASAPTNVCLTLQCLGCTKTFVARRDLTSGTIISSGLINHIKQSQSKKIRRTGINRRCLDIYQAQDLVDWPDIDISTSLGTVLDSQPGDHDHFPEGREEEVLSDVSMEDDNNMSLELDYSPIISDMTLKPSNSLPKNTYFSHYPVEANFSKESPLSNAEFNQQTSPSTKLLPPISQSENGTAL</sequence>
<name>A0AAD2FM09_9STRA</name>
<proteinExistence type="predicted"/>
<evidence type="ECO:0000256" key="1">
    <source>
        <dbReference type="SAM" id="MobiDB-lite"/>
    </source>
</evidence>
<dbReference type="Proteomes" id="UP001295423">
    <property type="component" value="Unassembled WGS sequence"/>
</dbReference>
<accession>A0AAD2FM09</accession>
<keyword evidence="3" id="KW-1185">Reference proteome</keyword>
<comment type="caution">
    <text evidence="2">The sequence shown here is derived from an EMBL/GenBank/DDBJ whole genome shotgun (WGS) entry which is preliminary data.</text>
</comment>
<evidence type="ECO:0000313" key="3">
    <source>
        <dbReference type="Proteomes" id="UP001295423"/>
    </source>
</evidence>
<dbReference type="EMBL" id="CAKOGP040001202">
    <property type="protein sequence ID" value="CAJ1944108.1"/>
    <property type="molecule type" value="Genomic_DNA"/>
</dbReference>
<dbReference type="AlphaFoldDB" id="A0AAD2FM09"/>
<reference evidence="2" key="1">
    <citation type="submission" date="2023-08" db="EMBL/GenBank/DDBJ databases">
        <authorList>
            <person name="Audoor S."/>
            <person name="Bilcke G."/>
        </authorList>
    </citation>
    <scope>NUCLEOTIDE SEQUENCE</scope>
</reference>
<feature type="region of interest" description="Disordered" evidence="1">
    <location>
        <begin position="158"/>
        <end position="187"/>
    </location>
</feature>
<organism evidence="2 3">
    <name type="scientific">Cylindrotheca closterium</name>
    <dbReference type="NCBI Taxonomy" id="2856"/>
    <lineage>
        <taxon>Eukaryota</taxon>
        <taxon>Sar</taxon>
        <taxon>Stramenopiles</taxon>
        <taxon>Ochrophyta</taxon>
        <taxon>Bacillariophyta</taxon>
        <taxon>Bacillariophyceae</taxon>
        <taxon>Bacillariophycidae</taxon>
        <taxon>Bacillariales</taxon>
        <taxon>Bacillariaceae</taxon>
        <taxon>Cylindrotheca</taxon>
    </lineage>
</organism>
<evidence type="ECO:0000313" key="2">
    <source>
        <dbReference type="EMBL" id="CAJ1944108.1"/>
    </source>
</evidence>
<gene>
    <name evidence="2" type="ORF">CYCCA115_LOCUS8736</name>
</gene>